<dbReference type="KEGG" id="amd:AMED_4823"/>
<organism evidence="2 3">
    <name type="scientific">Amycolatopsis mediterranei (strain U-32)</name>
    <dbReference type="NCBI Taxonomy" id="749927"/>
    <lineage>
        <taxon>Bacteria</taxon>
        <taxon>Bacillati</taxon>
        <taxon>Actinomycetota</taxon>
        <taxon>Actinomycetes</taxon>
        <taxon>Pseudonocardiales</taxon>
        <taxon>Pseudonocardiaceae</taxon>
        <taxon>Amycolatopsis</taxon>
    </lineage>
</organism>
<dbReference type="InterPro" id="IPR036866">
    <property type="entry name" value="RibonucZ/Hydroxyglut_hydro"/>
</dbReference>
<dbReference type="SMART" id="SM00849">
    <property type="entry name" value="Lactamase_B"/>
    <property type="match status" value="1"/>
</dbReference>
<dbReference type="PANTHER" id="PTHR43546">
    <property type="entry name" value="UPF0173 METAL-DEPENDENT HYDROLASE MJ1163-RELATED"/>
    <property type="match status" value="1"/>
</dbReference>
<evidence type="ECO:0000313" key="3">
    <source>
        <dbReference type="Proteomes" id="UP000000328"/>
    </source>
</evidence>
<evidence type="ECO:0000313" key="2">
    <source>
        <dbReference type="EMBL" id="ADJ46589.1"/>
    </source>
</evidence>
<feature type="domain" description="Metallo-beta-lactamase" evidence="1">
    <location>
        <begin position="11"/>
        <end position="203"/>
    </location>
</feature>
<dbReference type="HOGENOM" id="CLU_020884_1_2_11"/>
<dbReference type="InterPro" id="IPR050114">
    <property type="entry name" value="UPF0173_UPF0282_UlaG_hydrolase"/>
</dbReference>
<dbReference type="SUPFAM" id="SSF56281">
    <property type="entry name" value="Metallo-hydrolase/oxidoreductase"/>
    <property type="match status" value="1"/>
</dbReference>
<dbReference type="eggNOG" id="COG2220">
    <property type="taxonomic scope" value="Bacteria"/>
</dbReference>
<gene>
    <name evidence="2" type="ordered locus">AMED_4823</name>
</gene>
<dbReference type="EMBL" id="CP002000">
    <property type="protein sequence ID" value="ADJ46589.1"/>
    <property type="molecule type" value="Genomic_DNA"/>
</dbReference>
<dbReference type="AlphaFoldDB" id="A0A0H3DAL8"/>
<dbReference type="Pfam" id="PF12706">
    <property type="entry name" value="Lactamase_B_2"/>
    <property type="match status" value="1"/>
</dbReference>
<dbReference type="Gene3D" id="3.60.15.10">
    <property type="entry name" value="Ribonuclease Z/Hydroxyacylglutathione hydrolase-like"/>
    <property type="match status" value="1"/>
</dbReference>
<accession>A0A0H3DAL8</accession>
<evidence type="ECO:0000259" key="1">
    <source>
        <dbReference type="SMART" id="SM00849"/>
    </source>
</evidence>
<proteinExistence type="predicted"/>
<dbReference type="InterPro" id="IPR001279">
    <property type="entry name" value="Metallo-B-lactamas"/>
</dbReference>
<name>A0A0H3DAL8_AMYMU</name>
<protein>
    <recommendedName>
        <fullName evidence="1">Metallo-beta-lactamase domain-containing protein</fullName>
    </recommendedName>
</protein>
<dbReference type="GeneID" id="92872537"/>
<dbReference type="RefSeq" id="WP_013226655.1">
    <property type="nucleotide sequence ID" value="NC_014318.1"/>
</dbReference>
<dbReference type="OrthoDB" id="3190691at2"/>
<sequence length="251" mass="26570">MPTSLSVTRIGHACQLIEIGGIRVLTDPWFTQAPTYYQGEPVASTVAGLGSVDAVVVSHEHYDHCDLDGLVDGGFDLGTPLIGPGTVAAIARDKGFRDVRVVEAWEAATVGDLTVTATPGKHGVHEVTFVIQAGGRTVFFGGDSLRVPELDTIPDRFGPVDLAILPTNGLCIRPMHLEQVVMDAEEAAGLTAALKPALAVPHHYAFHSGRLGDRMITKGDQDPRHYADAVARIAPEIPVRLALPGTPVVVP</sequence>
<dbReference type="PATRIC" id="fig|749927.5.peg.4990"/>
<dbReference type="Proteomes" id="UP000000328">
    <property type="component" value="Chromosome"/>
</dbReference>
<reference evidence="2 3" key="1">
    <citation type="journal article" date="2010" name="Cell Res.">
        <title>Complete genome sequence of the rifamycin SV-producing Amycolatopsis mediterranei U32 revealed its genetic characteristics in phylogeny and metabolism.</title>
        <authorList>
            <person name="Zhao W."/>
            <person name="Zhong Y."/>
            <person name="Yuan H."/>
            <person name="Wang J."/>
            <person name="Zheng H."/>
            <person name="Wang Y."/>
            <person name="Cen X."/>
            <person name="Xu F."/>
            <person name="Bai J."/>
            <person name="Han X."/>
            <person name="Lu G."/>
            <person name="Zhu Y."/>
            <person name="Shao Z."/>
            <person name="Yan H."/>
            <person name="Li C."/>
            <person name="Peng N."/>
            <person name="Zhang Z."/>
            <person name="Zhang Y."/>
            <person name="Lin W."/>
            <person name="Fan Y."/>
            <person name="Qin Z."/>
            <person name="Hu Y."/>
            <person name="Zhu B."/>
            <person name="Wang S."/>
            <person name="Ding X."/>
            <person name="Zhao G.P."/>
        </authorList>
    </citation>
    <scope>NUCLEOTIDE SEQUENCE [LARGE SCALE GENOMIC DNA]</scope>
    <source>
        <strain evidence="3">U-32</strain>
    </source>
</reference>